<dbReference type="PROSITE" id="PS00109">
    <property type="entry name" value="PROTEIN_KINASE_TYR"/>
    <property type="match status" value="1"/>
</dbReference>
<reference evidence="25 26" key="1">
    <citation type="submission" date="2018-04" db="EMBL/GenBank/DDBJ databases">
        <authorList>
            <person name="Zhang X."/>
            <person name="Yuan J."/>
            <person name="Li F."/>
            <person name="Xiang J."/>
        </authorList>
    </citation>
    <scope>NUCLEOTIDE SEQUENCE [LARGE SCALE GENOMIC DNA]</scope>
    <source>
        <tissue evidence="25">Muscle</tissue>
    </source>
</reference>
<dbReference type="EMBL" id="QCYY01001701">
    <property type="protein sequence ID" value="ROT76009.1"/>
    <property type="molecule type" value="Genomic_DNA"/>
</dbReference>
<keyword evidence="22" id="KW-0732">Signal</keyword>
<keyword evidence="4 16" id="KW-0547">Nucleotide-binding</keyword>
<dbReference type="InterPro" id="IPR036179">
    <property type="entry name" value="Ig-like_dom_sf"/>
</dbReference>
<feature type="domain" description="Ig-like" evidence="24">
    <location>
        <begin position="223"/>
        <end position="315"/>
    </location>
</feature>
<feature type="region of interest" description="Disordered" evidence="20">
    <location>
        <begin position="1041"/>
        <end position="1077"/>
    </location>
</feature>
<evidence type="ECO:0000256" key="7">
    <source>
        <dbReference type="ARBA" id="ARBA00022989"/>
    </source>
</evidence>
<organism evidence="25 26">
    <name type="scientific">Penaeus vannamei</name>
    <name type="common">Whiteleg shrimp</name>
    <name type="synonym">Litopenaeus vannamei</name>
    <dbReference type="NCBI Taxonomy" id="6689"/>
    <lineage>
        <taxon>Eukaryota</taxon>
        <taxon>Metazoa</taxon>
        <taxon>Ecdysozoa</taxon>
        <taxon>Arthropoda</taxon>
        <taxon>Crustacea</taxon>
        <taxon>Multicrustacea</taxon>
        <taxon>Malacostraca</taxon>
        <taxon>Eumalacostraca</taxon>
        <taxon>Eucarida</taxon>
        <taxon>Decapoda</taxon>
        <taxon>Dendrobranchiata</taxon>
        <taxon>Penaeoidea</taxon>
        <taxon>Penaeidae</taxon>
        <taxon>Penaeus</taxon>
    </lineage>
</organism>
<evidence type="ECO:0000259" key="24">
    <source>
        <dbReference type="PROSITE" id="PS50835"/>
    </source>
</evidence>
<dbReference type="InterPro" id="IPR001245">
    <property type="entry name" value="Ser-Thr/Tyr_kinase_cat_dom"/>
</dbReference>
<evidence type="ECO:0000256" key="12">
    <source>
        <dbReference type="ARBA" id="ARBA00023180"/>
    </source>
</evidence>
<dbReference type="Pfam" id="PF07679">
    <property type="entry name" value="I-set"/>
    <property type="match status" value="1"/>
</dbReference>
<dbReference type="Gene3D" id="3.30.200.20">
    <property type="entry name" value="Phosphorylase Kinase, domain 1"/>
    <property type="match status" value="1"/>
</dbReference>
<dbReference type="PROSITE" id="PS00107">
    <property type="entry name" value="PROTEIN_KINASE_ATP"/>
    <property type="match status" value="1"/>
</dbReference>
<feature type="region of interest" description="Disordered" evidence="20">
    <location>
        <begin position="883"/>
        <end position="909"/>
    </location>
</feature>
<evidence type="ECO:0000256" key="17">
    <source>
        <dbReference type="PIRSR" id="PIRSR000615-3"/>
    </source>
</evidence>
<dbReference type="GO" id="GO:0005886">
    <property type="term" value="C:plasma membrane"/>
    <property type="evidence" value="ECO:0007669"/>
    <property type="project" value="TreeGrafter"/>
</dbReference>
<feature type="binding site" evidence="16 19">
    <location>
        <position position="964"/>
    </location>
    <ligand>
        <name>ATP</name>
        <dbReference type="ChEBI" id="CHEBI:30616"/>
    </ligand>
</feature>
<dbReference type="InterPro" id="IPR003598">
    <property type="entry name" value="Ig_sub2"/>
</dbReference>
<evidence type="ECO:0000256" key="5">
    <source>
        <dbReference type="ARBA" id="ARBA00022777"/>
    </source>
</evidence>
<keyword evidence="26" id="KW-1185">Reference proteome</keyword>
<proteinExistence type="predicted"/>
<feature type="domain" description="Ig-like" evidence="24">
    <location>
        <begin position="584"/>
        <end position="694"/>
    </location>
</feature>
<evidence type="ECO:0000256" key="14">
    <source>
        <dbReference type="ARBA" id="ARBA00051243"/>
    </source>
</evidence>
<comment type="subcellular location">
    <subcellularLocation>
        <location evidence="1">Membrane</location>
        <topology evidence="1">Single-pass membrane protein</topology>
    </subcellularLocation>
</comment>
<dbReference type="GO" id="GO:0004714">
    <property type="term" value="F:transmembrane receptor protein tyrosine kinase activity"/>
    <property type="evidence" value="ECO:0007669"/>
    <property type="project" value="UniProtKB-EC"/>
</dbReference>
<evidence type="ECO:0000256" key="11">
    <source>
        <dbReference type="ARBA" id="ARBA00023170"/>
    </source>
</evidence>
<keyword evidence="17" id="KW-0460">Magnesium</keyword>
<keyword evidence="10" id="KW-1015">Disulfide bond</keyword>
<feature type="chain" id="PRO_5018566357" evidence="22">
    <location>
        <begin position="23"/>
        <end position="1583"/>
    </location>
</feature>
<dbReference type="SMART" id="SM00409">
    <property type="entry name" value="IG"/>
    <property type="match status" value="3"/>
</dbReference>
<dbReference type="InterPro" id="IPR013783">
    <property type="entry name" value="Ig-like_fold"/>
</dbReference>
<keyword evidence="11 25" id="KW-0675">Receptor</keyword>
<keyword evidence="2" id="KW-0808">Transferase</keyword>
<dbReference type="Gene3D" id="2.60.40.10">
    <property type="entry name" value="Immunoglobulins"/>
    <property type="match status" value="5"/>
</dbReference>
<dbReference type="CDD" id="cd00096">
    <property type="entry name" value="Ig"/>
    <property type="match status" value="1"/>
</dbReference>
<dbReference type="Gene3D" id="1.10.510.10">
    <property type="entry name" value="Transferase(Phosphotransferase) domain 1"/>
    <property type="match status" value="1"/>
</dbReference>
<dbReference type="GO" id="GO:0043235">
    <property type="term" value="C:receptor complex"/>
    <property type="evidence" value="ECO:0007669"/>
    <property type="project" value="TreeGrafter"/>
</dbReference>
<dbReference type="PANTHER" id="PTHR24416:SF600">
    <property type="entry name" value="PDGF- AND VEGF-RECEPTOR RELATED, ISOFORM J"/>
    <property type="match status" value="1"/>
</dbReference>
<evidence type="ECO:0000256" key="9">
    <source>
        <dbReference type="ARBA" id="ARBA00023137"/>
    </source>
</evidence>
<feature type="compositionally biased region" description="Polar residues" evidence="20">
    <location>
        <begin position="1549"/>
        <end position="1560"/>
    </location>
</feature>
<accession>A0A3R7QEA9</accession>
<keyword evidence="8 21" id="KW-0472">Membrane</keyword>
<feature type="signal peptide" evidence="22">
    <location>
        <begin position="1"/>
        <end position="22"/>
    </location>
</feature>
<name>A0A3R7QEA9_PENVA</name>
<evidence type="ECO:0000256" key="16">
    <source>
        <dbReference type="PIRSR" id="PIRSR000615-2"/>
    </source>
</evidence>
<evidence type="ECO:0000256" key="6">
    <source>
        <dbReference type="ARBA" id="ARBA00022840"/>
    </source>
</evidence>
<dbReference type="InterPro" id="IPR050122">
    <property type="entry name" value="RTK"/>
</dbReference>
<evidence type="ECO:0000256" key="20">
    <source>
        <dbReference type="SAM" id="MobiDB-lite"/>
    </source>
</evidence>
<feature type="binding site" evidence="17">
    <location>
        <position position="1200"/>
    </location>
    <ligand>
        <name>Mg(2+)</name>
        <dbReference type="ChEBI" id="CHEBI:18420"/>
    </ligand>
</feature>
<feature type="domain" description="Protein kinase" evidence="23">
    <location>
        <begin position="930"/>
        <end position="1327"/>
    </location>
</feature>
<comment type="catalytic activity">
    <reaction evidence="14">
        <text>L-tyrosyl-[protein] + ATP = O-phospho-L-tyrosyl-[protein] + ADP + H(+)</text>
        <dbReference type="Rhea" id="RHEA:10596"/>
        <dbReference type="Rhea" id="RHEA-COMP:10136"/>
        <dbReference type="Rhea" id="RHEA-COMP:20101"/>
        <dbReference type="ChEBI" id="CHEBI:15378"/>
        <dbReference type="ChEBI" id="CHEBI:30616"/>
        <dbReference type="ChEBI" id="CHEBI:46858"/>
        <dbReference type="ChEBI" id="CHEBI:61978"/>
        <dbReference type="ChEBI" id="CHEBI:456216"/>
        <dbReference type="EC" id="2.7.10.1"/>
    </reaction>
</comment>
<feature type="transmembrane region" description="Helical" evidence="21">
    <location>
        <begin position="840"/>
        <end position="863"/>
    </location>
</feature>
<dbReference type="InterPro" id="IPR013098">
    <property type="entry name" value="Ig_I-set"/>
</dbReference>
<protein>
    <submittedName>
        <fullName evidence="25">Putative vascular endothelial growth factor receptor 1 isoform X3</fullName>
    </submittedName>
</protein>
<dbReference type="InterPro" id="IPR007110">
    <property type="entry name" value="Ig-like_dom"/>
</dbReference>
<evidence type="ECO:0000259" key="23">
    <source>
        <dbReference type="PROSITE" id="PS50011"/>
    </source>
</evidence>
<evidence type="ECO:0000256" key="22">
    <source>
        <dbReference type="SAM" id="SignalP"/>
    </source>
</evidence>
<feature type="binding site" evidence="17">
    <location>
        <position position="1187"/>
    </location>
    <ligand>
        <name>Mg(2+)</name>
        <dbReference type="ChEBI" id="CHEBI:18420"/>
    </ligand>
</feature>
<feature type="binding site" evidence="16">
    <location>
        <position position="1186"/>
    </location>
    <ligand>
        <name>ATP</name>
        <dbReference type="ChEBI" id="CHEBI:30616"/>
    </ligand>
</feature>
<keyword evidence="9" id="KW-0829">Tyrosine-protein kinase</keyword>
<comment type="caution">
    <text evidence="25">The sequence shown here is derived from an EMBL/GenBank/DDBJ whole genome shotgun (WGS) entry which is preliminary data.</text>
</comment>
<dbReference type="GO" id="GO:0005524">
    <property type="term" value="F:ATP binding"/>
    <property type="evidence" value="ECO:0007669"/>
    <property type="project" value="UniProtKB-UniRule"/>
</dbReference>
<keyword evidence="5" id="KW-0418">Kinase</keyword>
<dbReference type="FunFam" id="1.10.510.10:FF:000554">
    <property type="entry name" value="Predicted protein"/>
    <property type="match status" value="1"/>
</dbReference>
<dbReference type="GO" id="GO:0007169">
    <property type="term" value="P:cell surface receptor protein tyrosine kinase signaling pathway"/>
    <property type="evidence" value="ECO:0007669"/>
    <property type="project" value="TreeGrafter"/>
</dbReference>
<feature type="region of interest" description="Disordered" evidence="20">
    <location>
        <begin position="1540"/>
        <end position="1583"/>
    </location>
</feature>
<feature type="compositionally biased region" description="Polar residues" evidence="20">
    <location>
        <begin position="890"/>
        <end position="899"/>
    </location>
</feature>
<gene>
    <name evidence="25" type="ORF">C7M84_005398</name>
</gene>
<dbReference type="InterPro" id="IPR011009">
    <property type="entry name" value="Kinase-like_dom_sf"/>
</dbReference>
<evidence type="ECO:0000256" key="8">
    <source>
        <dbReference type="ARBA" id="ARBA00023136"/>
    </source>
</evidence>
<dbReference type="PROSITE" id="PS50835">
    <property type="entry name" value="IG_LIKE"/>
    <property type="match status" value="4"/>
</dbReference>
<evidence type="ECO:0000256" key="4">
    <source>
        <dbReference type="ARBA" id="ARBA00022741"/>
    </source>
</evidence>
<dbReference type="OrthoDB" id="6352970at2759"/>
<feature type="binding site" evidence="16">
    <location>
        <begin position="937"/>
        <end position="944"/>
    </location>
    <ligand>
        <name>ATP</name>
        <dbReference type="ChEBI" id="CHEBI:30616"/>
    </ligand>
</feature>
<evidence type="ECO:0000256" key="15">
    <source>
        <dbReference type="PIRSR" id="PIRSR000615-1"/>
    </source>
</evidence>
<reference evidence="25 26" key="2">
    <citation type="submission" date="2019-01" db="EMBL/GenBank/DDBJ databases">
        <title>The decoding of complex shrimp genome reveals the adaptation for benthos swimmer, frequently molting mechanism and breeding impact on genome.</title>
        <authorList>
            <person name="Sun Y."/>
            <person name="Gao Y."/>
            <person name="Yu Y."/>
        </authorList>
    </citation>
    <scope>NUCLEOTIDE SEQUENCE [LARGE SCALE GENOMIC DNA]</scope>
    <source>
        <tissue evidence="25">Muscle</tissue>
    </source>
</reference>
<dbReference type="SUPFAM" id="SSF56112">
    <property type="entry name" value="Protein kinase-like (PK-like)"/>
    <property type="match status" value="1"/>
</dbReference>
<feature type="domain" description="Ig-like" evidence="24">
    <location>
        <begin position="718"/>
        <end position="828"/>
    </location>
</feature>
<dbReference type="Pfam" id="PF07714">
    <property type="entry name" value="PK_Tyr_Ser-Thr"/>
    <property type="match status" value="1"/>
</dbReference>
<keyword evidence="17" id="KW-0479">Metal-binding</keyword>
<evidence type="ECO:0000256" key="19">
    <source>
        <dbReference type="PROSITE-ProRule" id="PRU10141"/>
    </source>
</evidence>
<dbReference type="InterPro" id="IPR008266">
    <property type="entry name" value="Tyr_kinase_AS"/>
</dbReference>
<dbReference type="GO" id="GO:0046872">
    <property type="term" value="F:metal ion binding"/>
    <property type="evidence" value="ECO:0007669"/>
    <property type="project" value="UniProtKB-KW"/>
</dbReference>
<dbReference type="PROSITE" id="PS50011">
    <property type="entry name" value="PROTEIN_KINASE_DOM"/>
    <property type="match status" value="1"/>
</dbReference>
<feature type="domain" description="Ig-like" evidence="24">
    <location>
        <begin position="26"/>
        <end position="108"/>
    </location>
</feature>
<feature type="site" description="Important for interaction with phosphotyrosine-binding proteins" evidence="18">
    <location>
        <position position="1326"/>
    </location>
</feature>
<dbReference type="InterPro" id="IPR000719">
    <property type="entry name" value="Prot_kinase_dom"/>
</dbReference>
<dbReference type="InterPro" id="IPR003599">
    <property type="entry name" value="Ig_sub"/>
</dbReference>
<evidence type="ECO:0000256" key="2">
    <source>
        <dbReference type="ARBA" id="ARBA00022679"/>
    </source>
</evidence>
<dbReference type="PANTHER" id="PTHR24416">
    <property type="entry name" value="TYROSINE-PROTEIN KINASE RECEPTOR"/>
    <property type="match status" value="1"/>
</dbReference>
<dbReference type="CDD" id="cd00192">
    <property type="entry name" value="PTKc"/>
    <property type="match status" value="1"/>
</dbReference>
<dbReference type="InterPro" id="IPR017441">
    <property type="entry name" value="Protein_kinase_ATP_BS"/>
</dbReference>
<evidence type="ECO:0000256" key="21">
    <source>
        <dbReference type="SAM" id="Phobius"/>
    </source>
</evidence>
<dbReference type="Proteomes" id="UP000283509">
    <property type="component" value="Unassembled WGS sequence"/>
</dbReference>
<dbReference type="PIRSF" id="PIRSF000615">
    <property type="entry name" value="TyrPK_CSF1-R"/>
    <property type="match status" value="1"/>
</dbReference>
<evidence type="ECO:0000256" key="3">
    <source>
        <dbReference type="ARBA" id="ARBA00022692"/>
    </source>
</evidence>
<evidence type="ECO:0000313" key="25">
    <source>
        <dbReference type="EMBL" id="ROT76009.1"/>
    </source>
</evidence>
<evidence type="ECO:0000256" key="18">
    <source>
        <dbReference type="PIRSR" id="PIRSR000615-4"/>
    </source>
</evidence>
<feature type="active site" description="Proton acceptor" evidence="15">
    <location>
        <position position="1182"/>
    </location>
</feature>
<evidence type="ECO:0000313" key="26">
    <source>
        <dbReference type="Proteomes" id="UP000283509"/>
    </source>
</evidence>
<keyword evidence="7 21" id="KW-1133">Transmembrane helix</keyword>
<keyword evidence="6 16" id="KW-0067">ATP-binding</keyword>
<dbReference type="SMART" id="SM00408">
    <property type="entry name" value="IGc2"/>
    <property type="match status" value="2"/>
</dbReference>
<keyword evidence="3 21" id="KW-0812">Transmembrane</keyword>
<sequence>MNGARKTFLGLWLLACAAAATASHKPQIMHEKDEIVVEKGEMLNLTCRGDEPVAWFADRHKIHYDTYEEVYDVGHPMPHVAILVMSNMNYTEVGYYMCLFNTSDRPATPDPQSPDIASIYVYVKDEMNLLTEDSHGVFYDAEVNQPFVVPCKPTFPEVKVTLEKNQGAFPDFLTLTRPRVGFEILPDKYIDHMTCRAEYGRHSRDQDVILRFNRPTQQKLPRPTVEVVEAWQRNLMANESGDFYDVEMGSSFNLTCTFEASTSLHHSLTWESPAMANASGNQLVYRYPRDHRLERHLAVHDARKEDSGEYRCIASVGTVDSDPYRVFVNVVERNESYVYLRADDPVIAESHNPLTWLLRIRAHPRPEFVWKKQDKEVLNTAAGALPDTSRYGIDVSLFDQGEVLARISSPSLADVGNYTLEAWANGRADAITLTFVMEAEPEILSFHASPARSMWRTKDGFKLSCEAHGFPRPLVTLQFKDCLGKGRCLEGTSRRSKASSSLTIQSVVPSSCVRCRLRPLCLSLFPAAFQNQSQNELHEDKAAAQDDLDAVRERRDWVGRASTPGFYRCVAENEHGRTESASVPFYVTDAAENETLYVEARVNGVLRSGQGLAILEGDNVTLACYGNKMLTSERLLWEANGKPLEEVGSFARKQLNDTTQYSYITRITIENAALERNNTALVCTDQANPEFSVTKEIYVKVCVCDFYLNPFVLYWLWPPVIIPLCRRPHAHLARSHEGADVAGRPAAAAVLYNHQQMEKLTLQCPADGAPPPKFVWFKDGKQLQPSGDNWHISGHELHFPYLRASNTGEYKCVARNRAGALEAETYVTVNDDTLFDSKTMIIIVSISIVVMVVIIIFFCVRIYTDRKRAYTLRLEDQRMFVTARPERTSTRTSADQQRPGQKPASCDLSAVPSPQPRLRAASAAQLTDPSPADKVLGSGAFGRVYRATAIGLRPGQARTTVAVKMMKSRTDCVQLKALRSEVKIMIHIGRHVNIVNLLGACSKDFASKGELLLLVEYCKHGNILDYMRRHRKEFVDQINEKDKIDPSITDNAAQQRSGSRVPWPQPPTSPDAVSYSVGAASDGSHSAHAVWAAGDHDPHNGSLGRRSFRARTLSASSATHHVASDMSTLSYESSNGACEDYVPSNGLGAPEVIFCSKTLLQWAYQIAKGMEYLAFKKVLHGDLAARNILLAEDNIVKISDFGLAKDIYKNDNYRKKSNDPVPVKWMALECLRDGVFSTQSDIWSYGVVLWEIFSLGQNPYSGVEFDEKFITKLEKGVRLEQPRFSTYEMHCVMNDCWAGNPLDRPSFSDLETRLGEMIGEAERQYYLELNQPYQVDNTDSTFLSQMQSPDYSLKVREGSPTVDHQGYEVPFSPSPCGAVPLPFDKPLTPRHTALQMSYLQSVQGLEDPSANYMAMSTPGHKEQVAFDFDSDTPSSPSEEERLLNPNVSLRPKMVRQASEMEKHDSGLYSPTAMQNNPSYMMMNSFLKTDENNYLSREDACDLSKDCPEYINYSGVKKVKPLPREYPKEGSSEVEYTNLLGGDARGRTVSEASSGLGSISEESPPESRGNHVIREAILEEPIAA</sequence>
<feature type="compositionally biased region" description="Basic and acidic residues" evidence="20">
    <location>
        <begin position="1567"/>
        <end position="1576"/>
    </location>
</feature>
<feature type="compositionally biased region" description="Polar residues" evidence="20">
    <location>
        <begin position="1048"/>
        <end position="1058"/>
    </location>
</feature>
<dbReference type="SUPFAM" id="SSF48726">
    <property type="entry name" value="Immunoglobulin"/>
    <property type="match status" value="3"/>
</dbReference>
<dbReference type="STRING" id="6689.A0A3R7QEA9"/>
<keyword evidence="12" id="KW-0325">Glycoprotein</keyword>
<evidence type="ECO:0000256" key="1">
    <source>
        <dbReference type="ARBA" id="ARBA00004167"/>
    </source>
</evidence>
<evidence type="ECO:0000256" key="13">
    <source>
        <dbReference type="ARBA" id="ARBA00023319"/>
    </source>
</evidence>
<evidence type="ECO:0000256" key="10">
    <source>
        <dbReference type="ARBA" id="ARBA00023157"/>
    </source>
</evidence>
<keyword evidence="13" id="KW-0393">Immunoglobulin domain</keyword>